<feature type="coiled-coil region" evidence="1">
    <location>
        <begin position="100"/>
        <end position="141"/>
    </location>
</feature>
<name>A0C1Q7_PARTE</name>
<dbReference type="STRING" id="5888.A0C1Q7"/>
<dbReference type="AlphaFoldDB" id="A0C1Q7"/>
<feature type="coiled-coil region" evidence="1">
    <location>
        <begin position="286"/>
        <end position="327"/>
    </location>
</feature>
<dbReference type="GeneID" id="5017906"/>
<dbReference type="Proteomes" id="UP000000600">
    <property type="component" value="Unassembled WGS sequence"/>
</dbReference>
<gene>
    <name evidence="2" type="ORF">GSPATT00034201001</name>
</gene>
<sequence length="490" mass="58086">MINGCKLKDCQNLVSILTDILPYALYNGANKDERLFVLQKVFRKFQCIFLLQIWSNQNKEVVERLNLQQDINEIQSIKLFQLAEESLNYQQQIKYQEEQIAGLRQQLDKTYSVNEELMRQLSSVNKKSANLIIELNKQQNQFQEITIQQQIKNIDENSIKIEFEDAQFQKSAQKLKIEQEQTINQMKVLLQEFQEFQSNRQLNLNRVKDIDQSQVENMINLIKDTIRTIKQMEQVIINFKIELESYITNQNDYVKEKIYDIFKKLEKNTACFSYVKHIFEKTVIILETVESMNYELQQEKQLLEDQVKSLQDQNIEFENKMSNLLTKMNQQTIEEKEKIIIDQVNQLTNQQQDNQKTSLGYDSELKNIFIQQITNDINNLVSINLAFFLSQNSNPIFKLQNQELINNTNKLITKLQSQNVAIDIDILGQELKSNLKSIEQVYLRFSNNSVVNQYNYQNLQYLLKLLQNLSYYKKEIDRIPNIDNSLKQFN</sequence>
<keyword evidence="3" id="KW-1185">Reference proteome</keyword>
<dbReference type="InParanoid" id="A0C1Q7"/>
<evidence type="ECO:0000256" key="1">
    <source>
        <dbReference type="SAM" id="Coils"/>
    </source>
</evidence>
<dbReference type="OMA" id="WIFHINS"/>
<keyword evidence="1" id="KW-0175">Coiled coil</keyword>
<dbReference type="RefSeq" id="XP_001432121.1">
    <property type="nucleotide sequence ID" value="XM_001432084.1"/>
</dbReference>
<accession>A0C1Q7</accession>
<reference evidence="2 3" key="1">
    <citation type="journal article" date="2006" name="Nature">
        <title>Global trends of whole-genome duplications revealed by the ciliate Paramecium tetraurelia.</title>
        <authorList>
            <consortium name="Genoscope"/>
            <person name="Aury J.-M."/>
            <person name="Jaillon O."/>
            <person name="Duret L."/>
            <person name="Noel B."/>
            <person name="Jubin C."/>
            <person name="Porcel B.M."/>
            <person name="Segurens B."/>
            <person name="Daubin V."/>
            <person name="Anthouard V."/>
            <person name="Aiach N."/>
            <person name="Arnaiz O."/>
            <person name="Billaut A."/>
            <person name="Beisson J."/>
            <person name="Blanc I."/>
            <person name="Bouhouche K."/>
            <person name="Camara F."/>
            <person name="Duharcourt S."/>
            <person name="Guigo R."/>
            <person name="Gogendeau D."/>
            <person name="Katinka M."/>
            <person name="Keller A.-M."/>
            <person name="Kissmehl R."/>
            <person name="Klotz C."/>
            <person name="Koll F."/>
            <person name="Le Moue A."/>
            <person name="Lepere C."/>
            <person name="Malinsky S."/>
            <person name="Nowacki M."/>
            <person name="Nowak J.K."/>
            <person name="Plattner H."/>
            <person name="Poulain J."/>
            <person name="Ruiz F."/>
            <person name="Serrano V."/>
            <person name="Zagulski M."/>
            <person name="Dessen P."/>
            <person name="Betermier M."/>
            <person name="Weissenbach J."/>
            <person name="Scarpelli C."/>
            <person name="Schachter V."/>
            <person name="Sperling L."/>
            <person name="Meyer E."/>
            <person name="Cohen J."/>
            <person name="Wincker P."/>
        </authorList>
    </citation>
    <scope>NUCLEOTIDE SEQUENCE [LARGE SCALE GENOMIC DNA]</scope>
    <source>
        <strain evidence="2 3">Stock d4-2</strain>
    </source>
</reference>
<evidence type="ECO:0000313" key="3">
    <source>
        <dbReference type="Proteomes" id="UP000000600"/>
    </source>
</evidence>
<dbReference type="EMBL" id="CT868033">
    <property type="protein sequence ID" value="CAK64724.1"/>
    <property type="molecule type" value="Genomic_DNA"/>
</dbReference>
<evidence type="ECO:0000313" key="2">
    <source>
        <dbReference type="EMBL" id="CAK64724.1"/>
    </source>
</evidence>
<dbReference type="KEGG" id="ptm:GSPATT00034201001"/>
<organism evidence="2 3">
    <name type="scientific">Paramecium tetraurelia</name>
    <dbReference type="NCBI Taxonomy" id="5888"/>
    <lineage>
        <taxon>Eukaryota</taxon>
        <taxon>Sar</taxon>
        <taxon>Alveolata</taxon>
        <taxon>Ciliophora</taxon>
        <taxon>Intramacronucleata</taxon>
        <taxon>Oligohymenophorea</taxon>
        <taxon>Peniculida</taxon>
        <taxon>Parameciidae</taxon>
        <taxon>Paramecium</taxon>
    </lineage>
</organism>
<dbReference type="HOGENOM" id="CLU_557209_0_0_1"/>
<protein>
    <submittedName>
        <fullName evidence="2">Uncharacterized protein</fullName>
    </submittedName>
</protein>
<proteinExistence type="predicted"/>